<dbReference type="EMBL" id="BOMV01000034">
    <property type="protein sequence ID" value="GIE95594.1"/>
    <property type="molecule type" value="Genomic_DNA"/>
</dbReference>
<evidence type="ECO:0000259" key="6">
    <source>
        <dbReference type="PROSITE" id="PS50853"/>
    </source>
</evidence>
<keyword evidence="5" id="KW-0732">Signal</keyword>
<dbReference type="AlphaFoldDB" id="A0A919JXQ9"/>
<evidence type="ECO:0000256" key="2">
    <source>
        <dbReference type="ARBA" id="ARBA00023295"/>
    </source>
</evidence>
<dbReference type="RefSeq" id="WP_239162773.1">
    <property type="nucleotide sequence ID" value="NZ_BOMV01000034.1"/>
</dbReference>
<dbReference type="SMART" id="SM00060">
    <property type="entry name" value="FN3"/>
    <property type="match status" value="2"/>
</dbReference>
<dbReference type="Gene3D" id="2.60.40.10">
    <property type="entry name" value="Immunoglobulins"/>
    <property type="match status" value="2"/>
</dbReference>
<dbReference type="Gene3D" id="2.60.40.290">
    <property type="match status" value="1"/>
</dbReference>
<accession>A0A919JXQ9</accession>
<reference evidence="8" key="1">
    <citation type="submission" date="2021-01" db="EMBL/GenBank/DDBJ databases">
        <title>Whole genome shotgun sequence of Actinoplanes rishiriensis NBRC 108556.</title>
        <authorList>
            <person name="Komaki H."/>
            <person name="Tamura T."/>
        </authorList>
    </citation>
    <scope>NUCLEOTIDE SEQUENCE</scope>
    <source>
        <strain evidence="8">NBRC 108556</strain>
    </source>
</reference>
<evidence type="ECO:0000256" key="5">
    <source>
        <dbReference type="SAM" id="SignalP"/>
    </source>
</evidence>
<keyword evidence="1" id="KW-0119">Carbohydrate metabolism</keyword>
<evidence type="ECO:0008006" key="10">
    <source>
        <dbReference type="Google" id="ProtNLM"/>
    </source>
</evidence>
<dbReference type="PROSITE" id="PS50853">
    <property type="entry name" value="FN3"/>
    <property type="match status" value="1"/>
</dbReference>
<comment type="caution">
    <text evidence="8">The sequence shown here is derived from an EMBL/GenBank/DDBJ whole genome shotgun (WGS) entry which is preliminary data.</text>
</comment>
<dbReference type="CDD" id="cd00063">
    <property type="entry name" value="FN3"/>
    <property type="match status" value="1"/>
</dbReference>
<keyword evidence="3" id="KW-0624">Polysaccharide degradation</keyword>
<dbReference type="GO" id="GO:0004553">
    <property type="term" value="F:hydrolase activity, hydrolyzing O-glycosyl compounds"/>
    <property type="evidence" value="ECO:0007669"/>
    <property type="project" value="InterPro"/>
</dbReference>
<dbReference type="InterPro" id="IPR003961">
    <property type="entry name" value="FN3_dom"/>
</dbReference>
<gene>
    <name evidence="8" type="ORF">Ari01nite_30590</name>
</gene>
<dbReference type="GO" id="GO:0000272">
    <property type="term" value="P:polysaccharide catabolic process"/>
    <property type="evidence" value="ECO:0007669"/>
    <property type="project" value="UniProtKB-KW"/>
</dbReference>
<evidence type="ECO:0000259" key="7">
    <source>
        <dbReference type="PROSITE" id="PS51173"/>
    </source>
</evidence>
<dbReference type="InterPro" id="IPR012291">
    <property type="entry name" value="CBM2_carb-bd_dom_sf"/>
</dbReference>
<feature type="domain" description="CBM2" evidence="7">
    <location>
        <begin position="265"/>
        <end position="374"/>
    </location>
</feature>
<proteinExistence type="predicted"/>
<evidence type="ECO:0000313" key="9">
    <source>
        <dbReference type="Proteomes" id="UP000636960"/>
    </source>
</evidence>
<feature type="compositionally biased region" description="Pro residues" evidence="4">
    <location>
        <begin position="27"/>
        <end position="49"/>
    </location>
</feature>
<dbReference type="InterPro" id="IPR036116">
    <property type="entry name" value="FN3_sf"/>
</dbReference>
<feature type="signal peptide" evidence="5">
    <location>
        <begin position="1"/>
        <end position="22"/>
    </location>
</feature>
<dbReference type="SUPFAM" id="SSF49265">
    <property type="entry name" value="Fibronectin type III"/>
    <property type="match status" value="1"/>
</dbReference>
<keyword evidence="9" id="KW-1185">Reference proteome</keyword>
<evidence type="ECO:0000256" key="3">
    <source>
        <dbReference type="ARBA" id="ARBA00023326"/>
    </source>
</evidence>
<dbReference type="Proteomes" id="UP000636960">
    <property type="component" value="Unassembled WGS sequence"/>
</dbReference>
<organism evidence="8 9">
    <name type="scientific">Paractinoplanes rishiriensis</name>
    <dbReference type="NCBI Taxonomy" id="1050105"/>
    <lineage>
        <taxon>Bacteria</taxon>
        <taxon>Bacillati</taxon>
        <taxon>Actinomycetota</taxon>
        <taxon>Actinomycetes</taxon>
        <taxon>Micromonosporales</taxon>
        <taxon>Micromonosporaceae</taxon>
        <taxon>Paractinoplanes</taxon>
    </lineage>
</organism>
<feature type="domain" description="Fibronectin type-III" evidence="6">
    <location>
        <begin position="71"/>
        <end position="162"/>
    </location>
</feature>
<dbReference type="InterPro" id="IPR001919">
    <property type="entry name" value="CBD2"/>
</dbReference>
<evidence type="ECO:0000256" key="1">
    <source>
        <dbReference type="ARBA" id="ARBA00023277"/>
    </source>
</evidence>
<keyword evidence="2" id="KW-0378">Hydrolase</keyword>
<dbReference type="SUPFAM" id="SSF49384">
    <property type="entry name" value="Carbohydrate-binding domain"/>
    <property type="match status" value="1"/>
</dbReference>
<keyword evidence="2" id="KW-0326">Glycosidase</keyword>
<dbReference type="InterPro" id="IPR013783">
    <property type="entry name" value="Ig-like_fold"/>
</dbReference>
<name>A0A919JXQ9_9ACTN</name>
<sequence length="374" mass="37727">MLAATLLAAATALAVAAGPAAAAPTTTPTPTPTATPTVTPTPTPTPTATPTPTSTPTLPPPTSSTPPLLSPVTDLRATAVTPGSITLAWSPPAGCCAIASYTVSYTQAFNDIVWSQPAGTATTVTITGSIRSTAQYRFSLSVTDVEGHYAGSNSITVVTPAVSTGDTTPPGTPGDLRITEVTPNGPNLAWNATTDNVGVVDYLVYFFDGWYSSTLVGNTTGTSFVAPFRSSSTGMHYYYVRARDAAGNLSIAAGPVRAATPTTPTAPPPSACKVGYRTTSEWNGGFVAEVTVTNTGTAPVDGWQLALTFGGDQQVTSAWHASFSQAGTGLTLTGASWNSRIAAGGSVTAGLIGRWTSSNAAPVAAALNGGACTF</sequence>
<dbReference type="Pfam" id="PF00041">
    <property type="entry name" value="fn3"/>
    <property type="match status" value="1"/>
</dbReference>
<feature type="chain" id="PRO_5037341552" description="Glucanase" evidence="5">
    <location>
        <begin position="23"/>
        <end position="374"/>
    </location>
</feature>
<dbReference type="PROSITE" id="PS51173">
    <property type="entry name" value="CBM2"/>
    <property type="match status" value="1"/>
</dbReference>
<protein>
    <recommendedName>
        <fullName evidence="10">Glucanase</fullName>
    </recommendedName>
</protein>
<dbReference type="InterPro" id="IPR008965">
    <property type="entry name" value="CBM2/CBM3_carb-bd_dom_sf"/>
</dbReference>
<dbReference type="SMART" id="SM00637">
    <property type="entry name" value="CBD_II"/>
    <property type="match status" value="1"/>
</dbReference>
<evidence type="ECO:0000313" key="8">
    <source>
        <dbReference type="EMBL" id="GIE95594.1"/>
    </source>
</evidence>
<evidence type="ECO:0000256" key="4">
    <source>
        <dbReference type="SAM" id="MobiDB-lite"/>
    </source>
</evidence>
<dbReference type="GO" id="GO:0030247">
    <property type="term" value="F:polysaccharide binding"/>
    <property type="evidence" value="ECO:0007669"/>
    <property type="project" value="UniProtKB-UniRule"/>
</dbReference>
<dbReference type="Pfam" id="PF00553">
    <property type="entry name" value="CBM_2"/>
    <property type="match status" value="1"/>
</dbReference>
<feature type="region of interest" description="Disordered" evidence="4">
    <location>
        <begin position="21"/>
        <end position="70"/>
    </location>
</feature>